<dbReference type="Proteomes" id="UP000198716">
    <property type="component" value="Unassembled WGS sequence"/>
</dbReference>
<keyword evidence="3" id="KW-1185">Reference proteome</keyword>
<protein>
    <recommendedName>
        <fullName evidence="1">DUF397 domain-containing protein</fullName>
    </recommendedName>
</protein>
<gene>
    <name evidence="2" type="ORF">SAMN04487819_10117</name>
</gene>
<dbReference type="InterPro" id="IPR007278">
    <property type="entry name" value="DUF397"/>
</dbReference>
<dbReference type="AlphaFoldDB" id="A0A1I1TIE0"/>
<name>A0A1I1TIE0_9ACTN</name>
<evidence type="ECO:0000313" key="3">
    <source>
        <dbReference type="Proteomes" id="UP000198716"/>
    </source>
</evidence>
<reference evidence="3" key="1">
    <citation type="submission" date="2016-10" db="EMBL/GenBank/DDBJ databases">
        <authorList>
            <person name="Varghese N."/>
            <person name="Submissions S."/>
        </authorList>
    </citation>
    <scope>NUCLEOTIDE SEQUENCE [LARGE SCALE GENOMIC DNA]</scope>
    <source>
        <strain evidence="3">DSM 45004</strain>
    </source>
</reference>
<sequence length="64" mass="6961">MTAHHPEGWRKSSRSQHQTACVEVGRIADGAAVRDSKDRSAGFVTASGSQWRAFVTAVKTDRFG</sequence>
<evidence type="ECO:0000259" key="1">
    <source>
        <dbReference type="Pfam" id="PF04149"/>
    </source>
</evidence>
<dbReference type="RefSeq" id="WP_092921961.1">
    <property type="nucleotide sequence ID" value="NZ_FOMZ01000001.1"/>
</dbReference>
<feature type="domain" description="DUF397" evidence="1">
    <location>
        <begin position="8"/>
        <end position="59"/>
    </location>
</feature>
<dbReference type="EMBL" id="FOMZ01000001">
    <property type="protein sequence ID" value="SFD56173.1"/>
    <property type="molecule type" value="Genomic_DNA"/>
</dbReference>
<proteinExistence type="predicted"/>
<evidence type="ECO:0000313" key="2">
    <source>
        <dbReference type="EMBL" id="SFD56173.1"/>
    </source>
</evidence>
<dbReference type="Pfam" id="PF04149">
    <property type="entry name" value="DUF397"/>
    <property type="match status" value="1"/>
</dbReference>
<accession>A0A1I1TIE0</accession>
<organism evidence="2 3">
    <name type="scientific">Actinopolyspora alba</name>
    <dbReference type="NCBI Taxonomy" id="673379"/>
    <lineage>
        <taxon>Bacteria</taxon>
        <taxon>Bacillati</taxon>
        <taxon>Actinomycetota</taxon>
        <taxon>Actinomycetes</taxon>
        <taxon>Actinopolysporales</taxon>
        <taxon>Actinopolysporaceae</taxon>
        <taxon>Actinopolyspora</taxon>
        <taxon>Actinopolyspora alba group</taxon>
    </lineage>
</organism>